<feature type="region of interest" description="Disordered" evidence="1">
    <location>
        <begin position="1"/>
        <end position="23"/>
    </location>
</feature>
<name>A0A2J7ZKC7_9CHLO</name>
<gene>
    <name evidence="2" type="ORF">TSOC_013439</name>
</gene>
<evidence type="ECO:0000256" key="1">
    <source>
        <dbReference type="SAM" id="MobiDB-lite"/>
    </source>
</evidence>
<accession>A0A2J7ZKC7</accession>
<dbReference type="AlphaFoldDB" id="A0A2J7ZKC7"/>
<evidence type="ECO:0000313" key="2">
    <source>
        <dbReference type="EMBL" id="PNH00728.1"/>
    </source>
</evidence>
<dbReference type="EMBL" id="PGGS01001200">
    <property type="protein sequence ID" value="PNH00728.1"/>
    <property type="molecule type" value="Genomic_DNA"/>
</dbReference>
<protein>
    <submittedName>
        <fullName evidence="2">Uncharacterized protein</fullName>
    </submittedName>
</protein>
<feature type="compositionally biased region" description="Low complexity" evidence="1">
    <location>
        <begin position="53"/>
        <end position="68"/>
    </location>
</feature>
<reference evidence="2 3" key="1">
    <citation type="journal article" date="2017" name="Mol. Biol. Evol.">
        <title>The 4-celled Tetrabaena socialis nuclear genome reveals the essential components for genetic control of cell number at the origin of multicellularity in the volvocine lineage.</title>
        <authorList>
            <person name="Featherston J."/>
            <person name="Arakaki Y."/>
            <person name="Hanschen E.R."/>
            <person name="Ferris P.J."/>
            <person name="Michod R.E."/>
            <person name="Olson B.J.S.C."/>
            <person name="Nozaki H."/>
            <person name="Durand P.M."/>
        </authorList>
    </citation>
    <scope>NUCLEOTIDE SEQUENCE [LARGE SCALE GENOMIC DNA]</scope>
    <source>
        <strain evidence="2 3">NIES-571</strain>
    </source>
</reference>
<proteinExistence type="predicted"/>
<sequence length="272" mass="29915">MAFTACSRRCVGATPNPAPRPLGAGLTTLIGARATIRGALAPQPARIAASRTPSANASDADPSSFPASDPGPPRPSETQPGRNRSPAAERAQQDEWLVQWVKAHGTHAWEEAVQEFMVQFPTAALGSKPNERLSERAQHDEWLVQWVKAHGTRAWKEAVQEFMVQFPTAALGSRPNERLSNMYHNRALKKLAPADRTQLRPPSLVPAAELAQQDEWLVQWVKAHGTRAWKKAVQEFMAQFPTAALGSNPNQRLSIMYHNRARKKLAPSESSS</sequence>
<organism evidence="2 3">
    <name type="scientific">Tetrabaena socialis</name>
    <dbReference type="NCBI Taxonomy" id="47790"/>
    <lineage>
        <taxon>Eukaryota</taxon>
        <taxon>Viridiplantae</taxon>
        <taxon>Chlorophyta</taxon>
        <taxon>core chlorophytes</taxon>
        <taxon>Chlorophyceae</taxon>
        <taxon>CS clade</taxon>
        <taxon>Chlamydomonadales</taxon>
        <taxon>Tetrabaenaceae</taxon>
        <taxon>Tetrabaena</taxon>
    </lineage>
</organism>
<feature type="region of interest" description="Disordered" evidence="1">
    <location>
        <begin position="45"/>
        <end position="92"/>
    </location>
</feature>
<evidence type="ECO:0000313" key="3">
    <source>
        <dbReference type="Proteomes" id="UP000236333"/>
    </source>
</evidence>
<keyword evidence="3" id="KW-1185">Reference proteome</keyword>
<dbReference type="Proteomes" id="UP000236333">
    <property type="component" value="Unassembled WGS sequence"/>
</dbReference>
<comment type="caution">
    <text evidence="2">The sequence shown here is derived from an EMBL/GenBank/DDBJ whole genome shotgun (WGS) entry which is preliminary data.</text>
</comment>